<protein>
    <recommendedName>
        <fullName evidence="3">Tetratricopeptide repeat protein</fullName>
    </recommendedName>
</protein>
<dbReference type="AlphaFoldDB" id="A0A4P8IJT1"/>
<dbReference type="Proteomes" id="UP000298653">
    <property type="component" value="Chromosome"/>
</dbReference>
<dbReference type="KEGG" id="arf:AR1Y2_2809"/>
<reference evidence="1 2" key="1">
    <citation type="submission" date="2019-05" db="EMBL/GenBank/DDBJ databases">
        <title>Complete genome sequencing of Anaerostipes rhamnosivorans.</title>
        <authorList>
            <person name="Bui T.P.N."/>
            <person name="de Vos W.M."/>
        </authorList>
    </citation>
    <scope>NUCLEOTIDE SEQUENCE [LARGE SCALE GENOMIC DNA]</scope>
    <source>
        <strain evidence="1 2">1y2</strain>
    </source>
</reference>
<dbReference type="SUPFAM" id="SSF48452">
    <property type="entry name" value="TPR-like"/>
    <property type="match status" value="1"/>
</dbReference>
<dbReference type="InterPro" id="IPR011990">
    <property type="entry name" value="TPR-like_helical_dom_sf"/>
</dbReference>
<dbReference type="Gene3D" id="1.25.40.10">
    <property type="entry name" value="Tetratricopeptide repeat domain"/>
    <property type="match status" value="1"/>
</dbReference>
<evidence type="ECO:0000313" key="1">
    <source>
        <dbReference type="EMBL" id="QCP36263.1"/>
    </source>
</evidence>
<accession>A0A4P8IJT1</accession>
<evidence type="ECO:0000313" key="2">
    <source>
        <dbReference type="Proteomes" id="UP000298653"/>
    </source>
</evidence>
<dbReference type="EMBL" id="CP040058">
    <property type="protein sequence ID" value="QCP36263.1"/>
    <property type="molecule type" value="Genomic_DNA"/>
</dbReference>
<proteinExistence type="predicted"/>
<sequence>MRMVLCETDEIRRPYTLNSFGQTISSYEELCYIISGQYLYFLVEGIPKGMKLWIEEELGLTLSEQEETKKQLEQIIGYRNYFTEPEQRMLIQQMRTAYLYSSVRKQKMLGDLYLKHCKYLSAYHAYHKTLSGLLQLKQKEQQEVLYHIGLCLTRMFRFQEAKEFFQKSCRLGDHKKCQEAYFIVSYMQGDHQKFLEDGRALSFTEEQLKEIYENISGMEEKLNGGEESHALKKIDYHRKKPDDLMTRRLTWSMLERWKNEYRREIV</sequence>
<gene>
    <name evidence="1" type="ORF">AR1Y2_2809</name>
</gene>
<organism evidence="1 2">
    <name type="scientific">Anaerostipes rhamnosivorans</name>
    <dbReference type="NCBI Taxonomy" id="1229621"/>
    <lineage>
        <taxon>Bacteria</taxon>
        <taxon>Bacillati</taxon>
        <taxon>Bacillota</taxon>
        <taxon>Clostridia</taxon>
        <taxon>Lachnospirales</taxon>
        <taxon>Lachnospiraceae</taxon>
        <taxon>Anaerostipes</taxon>
    </lineage>
</organism>
<keyword evidence="2" id="KW-1185">Reference proteome</keyword>
<name>A0A4P8IJT1_9FIRM</name>
<evidence type="ECO:0008006" key="3">
    <source>
        <dbReference type="Google" id="ProtNLM"/>
    </source>
</evidence>